<dbReference type="PANTHER" id="PTHR32494">
    <property type="entry name" value="ALLANTOATE DEIMINASE-RELATED"/>
    <property type="match status" value="1"/>
</dbReference>
<dbReference type="InterPro" id="IPR010158">
    <property type="entry name" value="Amidase_Cbmase"/>
</dbReference>
<protein>
    <submittedName>
        <fullName evidence="3">Allantoate deiminase</fullName>
    </submittedName>
</protein>
<keyword evidence="4" id="KW-1185">Reference proteome</keyword>
<dbReference type="SUPFAM" id="SSF53187">
    <property type="entry name" value="Zn-dependent exopeptidases"/>
    <property type="match status" value="1"/>
</dbReference>
<comment type="similarity">
    <text evidence="1">Belongs to the peptidase M20 family.</text>
</comment>
<dbReference type="SUPFAM" id="SSF55031">
    <property type="entry name" value="Bacterial exopeptidase dimerisation domain"/>
    <property type="match status" value="1"/>
</dbReference>
<accession>A0ABP9ME04</accession>
<dbReference type="InterPro" id="IPR017591">
    <property type="entry name" value="Allantoate_amidohydrolase"/>
</dbReference>
<dbReference type="Gene3D" id="3.40.630.10">
    <property type="entry name" value="Zn peptidases"/>
    <property type="match status" value="1"/>
</dbReference>
<dbReference type="NCBIfam" id="TIGR01879">
    <property type="entry name" value="hydantase"/>
    <property type="match status" value="1"/>
</dbReference>
<evidence type="ECO:0000256" key="1">
    <source>
        <dbReference type="ARBA" id="ARBA00006153"/>
    </source>
</evidence>
<dbReference type="Gene3D" id="3.30.70.360">
    <property type="match status" value="1"/>
</dbReference>
<dbReference type="Proteomes" id="UP001500631">
    <property type="component" value="Unassembled WGS sequence"/>
</dbReference>
<dbReference type="NCBIfam" id="NF006768">
    <property type="entry name" value="PRK09290.1-1"/>
    <property type="match status" value="1"/>
</dbReference>
<dbReference type="InterPro" id="IPR002933">
    <property type="entry name" value="Peptidase_M20"/>
</dbReference>
<keyword evidence="2" id="KW-0378">Hydrolase</keyword>
<dbReference type="RefSeq" id="WP_077926214.1">
    <property type="nucleotide sequence ID" value="NZ_BAABKE010000001.1"/>
</dbReference>
<evidence type="ECO:0000313" key="4">
    <source>
        <dbReference type="Proteomes" id="UP001500631"/>
    </source>
</evidence>
<dbReference type="NCBIfam" id="NF006771">
    <property type="entry name" value="PRK09290.1-5"/>
    <property type="match status" value="1"/>
</dbReference>
<proteinExistence type="inferred from homology"/>
<dbReference type="EMBL" id="BAABKE010000001">
    <property type="protein sequence ID" value="GAA5094779.1"/>
    <property type="molecule type" value="Genomic_DNA"/>
</dbReference>
<dbReference type="CDD" id="cd03884">
    <property type="entry name" value="M20_bAS"/>
    <property type="match status" value="1"/>
</dbReference>
<dbReference type="NCBIfam" id="TIGR03176">
    <property type="entry name" value="AllC"/>
    <property type="match status" value="1"/>
</dbReference>
<dbReference type="Pfam" id="PF01546">
    <property type="entry name" value="Peptidase_M20"/>
    <property type="match status" value="1"/>
</dbReference>
<organism evidence="3 4">
    <name type="scientific">Wohlfahrtiimonas larvae</name>
    <dbReference type="NCBI Taxonomy" id="1157986"/>
    <lineage>
        <taxon>Bacteria</taxon>
        <taxon>Pseudomonadati</taxon>
        <taxon>Pseudomonadota</taxon>
        <taxon>Gammaproteobacteria</taxon>
        <taxon>Cardiobacteriales</taxon>
        <taxon>Ignatzschineriaceae</taxon>
        <taxon>Wohlfahrtiimonas</taxon>
    </lineage>
</organism>
<comment type="caution">
    <text evidence="3">The sequence shown here is derived from an EMBL/GenBank/DDBJ whole genome shotgun (WGS) entry which is preliminary data.</text>
</comment>
<evidence type="ECO:0000256" key="2">
    <source>
        <dbReference type="ARBA" id="ARBA00022801"/>
    </source>
</evidence>
<gene>
    <name evidence="3" type="primary">allC</name>
    <name evidence="3" type="ORF">GCM10023338_03480</name>
</gene>
<name>A0ABP9ME04_9GAMM</name>
<dbReference type="PIRSF" id="PIRSF001235">
    <property type="entry name" value="Amidase_carbamoylase"/>
    <property type="match status" value="1"/>
</dbReference>
<dbReference type="PANTHER" id="PTHR32494:SF5">
    <property type="entry name" value="ALLANTOATE AMIDOHYDROLASE"/>
    <property type="match status" value="1"/>
</dbReference>
<sequence length="410" mass="45905">MIDFTERFTEMSDWLSKIGADPTGGMTRLLYTQEWVDAQNALKQKFIESGFEAQFDEIGNLFGRVKGSKYPNETILSGSHIDTVVNGGNLDGQFGIEAAFLAIQYLKEKYGQPLRSLEVVSMAEEEGSRFPYVFWGSKNIVGIAKNSDVENIADSKGNKFVDAMRNAGFDFRDNTKPMRSDIKAFVEIHIEQGNVLEMEGKQIGVVDNIVGQRRYNVSLKGQSNHAGTTPMGYRKDTIYGFSQICFESINKAKKMGDPLVLTFGKVEPKPGVVNVVPGYTTFTIDCRHTDKQALVDFTTEMEADMERIAKEHGLIIEIDRWMDEDPIPMDKDLVAKLENICQRDNYNFRVMHSGAGHDSQIFAPKVPTVMFFVPSINGVSHNPAEATKVEDLAEGVKVLAQTLYELAYKE</sequence>
<dbReference type="InterPro" id="IPR036264">
    <property type="entry name" value="Bact_exopeptidase_dim_dom"/>
</dbReference>
<reference evidence="4" key="1">
    <citation type="journal article" date="2019" name="Int. J. Syst. Evol. Microbiol.">
        <title>The Global Catalogue of Microorganisms (GCM) 10K type strain sequencing project: providing services to taxonomists for standard genome sequencing and annotation.</title>
        <authorList>
            <consortium name="The Broad Institute Genomics Platform"/>
            <consortium name="The Broad Institute Genome Sequencing Center for Infectious Disease"/>
            <person name="Wu L."/>
            <person name="Ma J."/>
        </authorList>
    </citation>
    <scope>NUCLEOTIDE SEQUENCE [LARGE SCALE GENOMIC DNA]</scope>
    <source>
        <strain evidence="4">JCM 18424</strain>
    </source>
</reference>
<evidence type="ECO:0000313" key="3">
    <source>
        <dbReference type="EMBL" id="GAA5094779.1"/>
    </source>
</evidence>